<dbReference type="EMBL" id="LCRI01000026">
    <property type="protein sequence ID" value="KKW32355.1"/>
    <property type="molecule type" value="Genomic_DNA"/>
</dbReference>
<gene>
    <name evidence="1" type="ORF">UY77_C0026G0008</name>
</gene>
<accession>A0A0G1XNB6</accession>
<proteinExistence type="predicted"/>
<name>A0A0G1XNB6_9BACT</name>
<evidence type="ECO:0000313" key="1">
    <source>
        <dbReference type="EMBL" id="KKW32355.1"/>
    </source>
</evidence>
<evidence type="ECO:0000313" key="2">
    <source>
        <dbReference type="Proteomes" id="UP000034711"/>
    </source>
</evidence>
<comment type="caution">
    <text evidence="1">The sequence shown here is derived from an EMBL/GenBank/DDBJ whole genome shotgun (WGS) entry which is preliminary data.</text>
</comment>
<dbReference type="Proteomes" id="UP000034711">
    <property type="component" value="Unassembled WGS sequence"/>
</dbReference>
<organism evidence="1 2">
    <name type="scientific">Candidatus Uhrbacteria bacterium GW2011_GWA2_53_10</name>
    <dbReference type="NCBI Taxonomy" id="1618980"/>
    <lineage>
        <taxon>Bacteria</taxon>
        <taxon>Candidatus Uhriibacteriota</taxon>
    </lineage>
</organism>
<protein>
    <submittedName>
        <fullName evidence="1">Uncharacterized protein</fullName>
    </submittedName>
</protein>
<reference evidence="1 2" key="1">
    <citation type="journal article" date="2015" name="Nature">
        <title>rRNA introns, odd ribosomes, and small enigmatic genomes across a large radiation of phyla.</title>
        <authorList>
            <person name="Brown C.T."/>
            <person name="Hug L.A."/>
            <person name="Thomas B.C."/>
            <person name="Sharon I."/>
            <person name="Castelle C.J."/>
            <person name="Singh A."/>
            <person name="Wilkins M.J."/>
            <person name="Williams K.H."/>
            <person name="Banfield J.F."/>
        </authorList>
    </citation>
    <scope>NUCLEOTIDE SEQUENCE [LARGE SCALE GENOMIC DNA]</scope>
</reference>
<dbReference type="AlphaFoldDB" id="A0A0G1XNB6"/>
<sequence length="195" mass="22853">MNCFTFWTTPAPKEERACSGRNERATDEEESLPLRHVQSVFWYTGRVVKQYQRHPNTICHVCKTPVYRRPIEIKRNRGRVFCSMICYGISCRKEMPCSVCGRPILSGLNKKTCSRSCANHRRTGMKYHLNRPKDKVVSQKALKMRLLKERGMACERCGLQTYQILQVHHKDRNRRNRPYKEKSWMNTGLMRGGVG</sequence>